<dbReference type="EMBL" id="PVYX01000002">
    <property type="protein sequence ID" value="PRX55022.1"/>
    <property type="molecule type" value="Genomic_DNA"/>
</dbReference>
<reference evidence="1 2" key="1">
    <citation type="submission" date="2018-03" db="EMBL/GenBank/DDBJ databases">
        <title>Genomic Encyclopedia of Archaeal and Bacterial Type Strains, Phase II (KMG-II): from individual species to whole genera.</title>
        <authorList>
            <person name="Goeker M."/>
        </authorList>
    </citation>
    <scope>NUCLEOTIDE SEQUENCE [LARGE SCALE GENOMIC DNA]</scope>
    <source>
        <strain evidence="1 2">DSM 25027</strain>
    </source>
</reference>
<evidence type="ECO:0000313" key="1">
    <source>
        <dbReference type="EMBL" id="PRX55022.1"/>
    </source>
</evidence>
<protein>
    <submittedName>
        <fullName evidence="1">Uncharacterized protein</fullName>
    </submittedName>
</protein>
<dbReference type="Proteomes" id="UP000237640">
    <property type="component" value="Unassembled WGS sequence"/>
</dbReference>
<dbReference type="AlphaFoldDB" id="A0A2T0MC57"/>
<gene>
    <name evidence="1" type="ORF">CLV81_3428</name>
</gene>
<evidence type="ECO:0000313" key="2">
    <source>
        <dbReference type="Proteomes" id="UP000237640"/>
    </source>
</evidence>
<sequence>MEPELLPDYYQSVFYQLFKFTTDEECKLILLEQILELGDEKEISLLEELECMETLKISTRAYEVKCLLQKRLELEQKELERLPMSLCFLYEEFDIHPPKSDVDVDIDFELSLEILSDE</sequence>
<comment type="caution">
    <text evidence="1">The sequence shown here is derived from an EMBL/GenBank/DDBJ whole genome shotgun (WGS) entry which is preliminary data.</text>
</comment>
<name>A0A2T0MC57_9FLAO</name>
<accession>A0A2T0MC57</accession>
<dbReference type="RefSeq" id="WP_106146580.1">
    <property type="nucleotide sequence ID" value="NZ_PVYX01000002.1"/>
</dbReference>
<organism evidence="1 2">
    <name type="scientific">Flagellimonas meridianipacifica</name>
    <dbReference type="NCBI Taxonomy" id="1080225"/>
    <lineage>
        <taxon>Bacteria</taxon>
        <taxon>Pseudomonadati</taxon>
        <taxon>Bacteroidota</taxon>
        <taxon>Flavobacteriia</taxon>
        <taxon>Flavobacteriales</taxon>
        <taxon>Flavobacteriaceae</taxon>
        <taxon>Flagellimonas</taxon>
    </lineage>
</organism>
<proteinExistence type="predicted"/>
<dbReference type="OrthoDB" id="1450879at2"/>
<keyword evidence="2" id="KW-1185">Reference proteome</keyword>